<dbReference type="EMBL" id="KB320639">
    <property type="protein sequence ID" value="ELW66700.1"/>
    <property type="molecule type" value="Genomic_DNA"/>
</dbReference>
<proteinExistence type="predicted"/>
<evidence type="ECO:0000313" key="1">
    <source>
        <dbReference type="EMBL" id="ELW66700.1"/>
    </source>
</evidence>
<dbReference type="Proteomes" id="UP000011518">
    <property type="component" value="Unassembled WGS sequence"/>
</dbReference>
<dbReference type="AlphaFoldDB" id="L9KUU4"/>
<sequence>MSTPLTNGLEPVMMQLQVLLKADLAPRTLEKRESGLGKAKCPGSQSGAQHGPCKVCPEVGRPLLLQLQLLRRGGSVGCTQVHKIPRNVLLVLYRKFSAVLSKAQTRKTNAKVGTQPSCRCLIGGQFHQVGDLGPGLAELFPVSPALDGGLLKPWEEKRVLRCIIPLLGEEEREARLDAQEGPCFVADHGEVKWPVHGFGDLTDLA</sequence>
<gene>
    <name evidence="1" type="ORF">TREES_T100006466</name>
</gene>
<keyword evidence="2" id="KW-1185">Reference proteome</keyword>
<accession>L9KUU4</accession>
<evidence type="ECO:0000313" key="2">
    <source>
        <dbReference type="Proteomes" id="UP000011518"/>
    </source>
</evidence>
<name>L9KUU4_TUPCH</name>
<organism evidence="1 2">
    <name type="scientific">Tupaia chinensis</name>
    <name type="common">Chinese tree shrew</name>
    <name type="synonym">Tupaia belangeri chinensis</name>
    <dbReference type="NCBI Taxonomy" id="246437"/>
    <lineage>
        <taxon>Eukaryota</taxon>
        <taxon>Metazoa</taxon>
        <taxon>Chordata</taxon>
        <taxon>Craniata</taxon>
        <taxon>Vertebrata</taxon>
        <taxon>Euteleostomi</taxon>
        <taxon>Mammalia</taxon>
        <taxon>Eutheria</taxon>
        <taxon>Euarchontoglires</taxon>
        <taxon>Scandentia</taxon>
        <taxon>Tupaiidae</taxon>
        <taxon>Tupaia</taxon>
    </lineage>
</organism>
<reference evidence="2" key="2">
    <citation type="journal article" date="2013" name="Nat. Commun.">
        <title>Genome of the Chinese tree shrew.</title>
        <authorList>
            <person name="Fan Y."/>
            <person name="Huang Z.Y."/>
            <person name="Cao C.C."/>
            <person name="Chen C.S."/>
            <person name="Chen Y.X."/>
            <person name="Fan D.D."/>
            <person name="He J."/>
            <person name="Hou H.L."/>
            <person name="Hu L."/>
            <person name="Hu X.T."/>
            <person name="Jiang X.T."/>
            <person name="Lai R."/>
            <person name="Lang Y.S."/>
            <person name="Liang B."/>
            <person name="Liao S.G."/>
            <person name="Mu D."/>
            <person name="Ma Y.Y."/>
            <person name="Niu Y.Y."/>
            <person name="Sun X.Q."/>
            <person name="Xia J.Q."/>
            <person name="Xiao J."/>
            <person name="Xiong Z.Q."/>
            <person name="Xu L."/>
            <person name="Yang L."/>
            <person name="Zhang Y."/>
            <person name="Zhao W."/>
            <person name="Zhao X.D."/>
            <person name="Zheng Y.T."/>
            <person name="Zhou J.M."/>
            <person name="Zhu Y.B."/>
            <person name="Zhang G.J."/>
            <person name="Wang J."/>
            <person name="Yao Y.G."/>
        </authorList>
    </citation>
    <scope>NUCLEOTIDE SEQUENCE [LARGE SCALE GENOMIC DNA]</scope>
</reference>
<dbReference type="InParanoid" id="L9KUU4"/>
<reference evidence="2" key="1">
    <citation type="submission" date="2012-07" db="EMBL/GenBank/DDBJ databases">
        <title>Genome of the Chinese tree shrew, a rising model animal genetically related to primates.</title>
        <authorList>
            <person name="Zhang G."/>
            <person name="Fan Y."/>
            <person name="Yao Y."/>
            <person name="Huang Z."/>
        </authorList>
    </citation>
    <scope>NUCLEOTIDE SEQUENCE [LARGE SCALE GENOMIC DNA]</scope>
</reference>
<protein>
    <submittedName>
        <fullName evidence="1">Uncharacterized protein</fullName>
    </submittedName>
</protein>